<comment type="caution">
    <text evidence="4">The sequence shown here is derived from an EMBL/GenBank/DDBJ whole genome shotgun (WGS) entry which is preliminary data.</text>
</comment>
<evidence type="ECO:0000256" key="1">
    <source>
        <dbReference type="SAM" id="Phobius"/>
    </source>
</evidence>
<dbReference type="SMART" id="SM00052">
    <property type="entry name" value="EAL"/>
    <property type="match status" value="1"/>
</dbReference>
<evidence type="ECO:0000259" key="2">
    <source>
        <dbReference type="PROSITE" id="PS50883"/>
    </source>
</evidence>
<feature type="transmembrane region" description="Helical" evidence="1">
    <location>
        <begin position="86"/>
        <end position="106"/>
    </location>
</feature>
<dbReference type="OrthoDB" id="23692at2"/>
<name>A0A561VQM9_ACTTI</name>
<dbReference type="RefSeq" id="WP_122976210.1">
    <property type="nucleotide sequence ID" value="NZ_BOMX01000056.1"/>
</dbReference>
<feature type="transmembrane region" description="Helical" evidence="1">
    <location>
        <begin position="183"/>
        <end position="204"/>
    </location>
</feature>
<dbReference type="SMART" id="SM00065">
    <property type="entry name" value="GAF"/>
    <property type="match status" value="1"/>
</dbReference>
<dbReference type="InterPro" id="IPR035919">
    <property type="entry name" value="EAL_sf"/>
</dbReference>
<dbReference type="CDD" id="cd01949">
    <property type="entry name" value="GGDEF"/>
    <property type="match status" value="1"/>
</dbReference>
<dbReference type="InterPro" id="IPR001633">
    <property type="entry name" value="EAL_dom"/>
</dbReference>
<dbReference type="Gene3D" id="3.30.450.40">
    <property type="match status" value="1"/>
</dbReference>
<feature type="domain" description="EAL" evidence="2">
    <location>
        <begin position="573"/>
        <end position="826"/>
    </location>
</feature>
<dbReference type="PROSITE" id="PS50887">
    <property type="entry name" value="GGDEF"/>
    <property type="match status" value="1"/>
</dbReference>
<dbReference type="EMBL" id="VIWY01000004">
    <property type="protein sequence ID" value="TWG13927.1"/>
    <property type="molecule type" value="Genomic_DNA"/>
</dbReference>
<gene>
    <name evidence="4" type="ORF">FHX34_104219</name>
</gene>
<dbReference type="Pfam" id="PF01590">
    <property type="entry name" value="GAF"/>
    <property type="match status" value="1"/>
</dbReference>
<feature type="transmembrane region" description="Helical" evidence="1">
    <location>
        <begin position="118"/>
        <end position="137"/>
    </location>
</feature>
<dbReference type="SUPFAM" id="SSF55781">
    <property type="entry name" value="GAF domain-like"/>
    <property type="match status" value="1"/>
</dbReference>
<dbReference type="CDD" id="cd01948">
    <property type="entry name" value="EAL"/>
    <property type="match status" value="1"/>
</dbReference>
<evidence type="ECO:0000259" key="3">
    <source>
        <dbReference type="PROSITE" id="PS50887"/>
    </source>
</evidence>
<sequence length="843" mass="90799">MSGPRPASRRSSAYSWLVTIPLALFGAVCLVVFISREHGWYHEWLGGLLVMAGAVAASVSVTQVIIGRQAYAVMVTEIPLVLGLYFLPSATTLLAMTGAALVTHLWNRLEPAKLSFNVAVKAASVAIALLVLSLFPASHDAGPWTWGKIFVAALASGIASHLAVAGVIAVVQGRHAGRQALGAGAPAVLNCAINTVIGLVFLVLLDATKWSVLLLAGLVLALVLVFRSFAGIFRQHRTLAEVYELTVALRDEAGTGGLPDVLLGRVRALTQSEYATLWLAAQGRHPEVLLTSRVDDSGGLFDISPTPTEVRDQVLETGRAVAVGSQFEETAKLRGSLRAAGLRDVVAVPLRSGQITIGTLEVVNRVGAYTTFRDADVQVLETIAAHVAGAVENSRLVDRLRYDAYHDRLTALPNRRRMVDALAESVKVRAEDEVVAILLFDVDGQRNVNESMGHAAGDKLLVEVAERIRGIADSGALVGRIGGDEFVVTLRAASIEATVDLATQMRERLRGPMTVGSLTLDVDTAVGVSVYPDHGSDPETLLQRAELAANAAKVLPYGVQPFHPALESRAVRRLGIAADLRRAIDNDQLEVYFQPKVTLADRHVLGVECLARWVHPAHGEVAPEDFVAVAEHTGQLARLTEVVLTAGLRHCRAWADADRPLSIAVNLSARTLLDARFPDLVRDLLEEHGVEPGQVTFEISEPGMLHDIERVLPSLYRLRDLGVRLSVDDFGTGASSLGYLRQWPVHEVKIDDSFVQGMATDSGDLAIVRAVVGLAREFGLTVVAEGVESELTLELLEEMGCEIGQGYLFSRPLPFERLEAWLSAQTEPESTPTGEVRRLRAVI</sequence>
<dbReference type="SMART" id="SM00267">
    <property type="entry name" value="GGDEF"/>
    <property type="match status" value="1"/>
</dbReference>
<dbReference type="SUPFAM" id="SSF55073">
    <property type="entry name" value="Nucleotide cyclase"/>
    <property type="match status" value="1"/>
</dbReference>
<feature type="transmembrane region" description="Helical" evidence="1">
    <location>
        <begin position="45"/>
        <end position="66"/>
    </location>
</feature>
<dbReference type="PANTHER" id="PTHR44757:SF2">
    <property type="entry name" value="BIOFILM ARCHITECTURE MAINTENANCE PROTEIN MBAA"/>
    <property type="match status" value="1"/>
</dbReference>
<keyword evidence="1" id="KW-1133">Transmembrane helix</keyword>
<accession>A0A561VQM9</accession>
<dbReference type="InterPro" id="IPR029016">
    <property type="entry name" value="GAF-like_dom_sf"/>
</dbReference>
<feature type="transmembrane region" description="Helical" evidence="1">
    <location>
        <begin position="149"/>
        <end position="171"/>
    </location>
</feature>
<keyword evidence="1" id="KW-0812">Transmembrane</keyword>
<dbReference type="SUPFAM" id="SSF141868">
    <property type="entry name" value="EAL domain-like"/>
    <property type="match status" value="1"/>
</dbReference>
<feature type="transmembrane region" description="Helical" evidence="1">
    <location>
        <begin position="210"/>
        <end position="230"/>
    </location>
</feature>
<dbReference type="AlphaFoldDB" id="A0A561VQM9"/>
<feature type="transmembrane region" description="Helical" evidence="1">
    <location>
        <begin position="13"/>
        <end position="33"/>
    </location>
</feature>
<dbReference type="InterPro" id="IPR000160">
    <property type="entry name" value="GGDEF_dom"/>
</dbReference>
<dbReference type="NCBIfam" id="TIGR00254">
    <property type="entry name" value="GGDEF"/>
    <property type="match status" value="1"/>
</dbReference>
<keyword evidence="1" id="KW-0472">Membrane</keyword>
<keyword evidence="5" id="KW-1185">Reference proteome</keyword>
<organism evidence="4 5">
    <name type="scientific">Actinoplanes teichomyceticus</name>
    <dbReference type="NCBI Taxonomy" id="1867"/>
    <lineage>
        <taxon>Bacteria</taxon>
        <taxon>Bacillati</taxon>
        <taxon>Actinomycetota</taxon>
        <taxon>Actinomycetes</taxon>
        <taxon>Micromonosporales</taxon>
        <taxon>Micromonosporaceae</taxon>
        <taxon>Actinoplanes</taxon>
    </lineage>
</organism>
<dbReference type="Pfam" id="PF00990">
    <property type="entry name" value="GGDEF"/>
    <property type="match status" value="1"/>
</dbReference>
<dbReference type="InterPro" id="IPR003018">
    <property type="entry name" value="GAF"/>
</dbReference>
<protein>
    <submittedName>
        <fullName evidence="4">Diguanylate cyclase/phosphodiesterase</fullName>
    </submittedName>
</protein>
<feature type="domain" description="GGDEF" evidence="3">
    <location>
        <begin position="433"/>
        <end position="567"/>
    </location>
</feature>
<proteinExistence type="predicted"/>
<reference evidence="4 5" key="1">
    <citation type="submission" date="2019-06" db="EMBL/GenBank/DDBJ databases">
        <title>Sequencing the genomes of 1000 actinobacteria strains.</title>
        <authorList>
            <person name="Klenk H.-P."/>
        </authorList>
    </citation>
    <scope>NUCLEOTIDE SEQUENCE [LARGE SCALE GENOMIC DNA]</scope>
    <source>
        <strain evidence="4 5">DSM 43866</strain>
    </source>
</reference>
<dbReference type="PANTHER" id="PTHR44757">
    <property type="entry name" value="DIGUANYLATE CYCLASE DGCP"/>
    <property type="match status" value="1"/>
</dbReference>
<dbReference type="InterPro" id="IPR043128">
    <property type="entry name" value="Rev_trsase/Diguanyl_cyclase"/>
</dbReference>
<dbReference type="InterPro" id="IPR052155">
    <property type="entry name" value="Biofilm_reg_signaling"/>
</dbReference>
<dbReference type="Gene3D" id="3.30.70.270">
    <property type="match status" value="1"/>
</dbReference>
<dbReference type="PROSITE" id="PS50883">
    <property type="entry name" value="EAL"/>
    <property type="match status" value="1"/>
</dbReference>
<dbReference type="Proteomes" id="UP000320239">
    <property type="component" value="Unassembled WGS sequence"/>
</dbReference>
<evidence type="ECO:0000313" key="4">
    <source>
        <dbReference type="EMBL" id="TWG13927.1"/>
    </source>
</evidence>
<dbReference type="Pfam" id="PF00563">
    <property type="entry name" value="EAL"/>
    <property type="match status" value="1"/>
</dbReference>
<dbReference type="Gene3D" id="3.20.20.450">
    <property type="entry name" value="EAL domain"/>
    <property type="match status" value="1"/>
</dbReference>
<evidence type="ECO:0000313" key="5">
    <source>
        <dbReference type="Proteomes" id="UP000320239"/>
    </source>
</evidence>
<dbReference type="InterPro" id="IPR029787">
    <property type="entry name" value="Nucleotide_cyclase"/>
</dbReference>